<dbReference type="GeneID" id="17286924"/>
<reference evidence="7" key="2">
    <citation type="submission" date="2024-10" db="UniProtKB">
        <authorList>
            <consortium name="EnsemblProtists"/>
        </authorList>
    </citation>
    <scope>IDENTIFICATION</scope>
</reference>
<dbReference type="STRING" id="2903.R1G758"/>
<keyword evidence="1" id="KW-0723">Serine/threonine-protein kinase</keyword>
<dbReference type="KEGG" id="ehx:EMIHUDRAFT_194068"/>
<dbReference type="PANTHER" id="PTHR43895:SF150">
    <property type="entry name" value="SERINE_THREONINE-PROTEIN KINASE STK11"/>
    <property type="match status" value="1"/>
</dbReference>
<dbReference type="PANTHER" id="PTHR43895">
    <property type="entry name" value="CALCIUM/CALMODULIN-DEPENDENT PROTEIN KINASE KINASE-RELATED"/>
    <property type="match status" value="1"/>
</dbReference>
<evidence type="ECO:0000256" key="2">
    <source>
        <dbReference type="ARBA" id="ARBA00022679"/>
    </source>
</evidence>
<dbReference type="InterPro" id="IPR011009">
    <property type="entry name" value="Kinase-like_dom_sf"/>
</dbReference>
<proteinExistence type="predicted"/>
<keyword evidence="8" id="KW-1185">Reference proteome</keyword>
<dbReference type="Gene3D" id="1.10.510.10">
    <property type="entry name" value="Transferase(Phosphotransferase) domain 1"/>
    <property type="match status" value="1"/>
</dbReference>
<dbReference type="Pfam" id="PF00069">
    <property type="entry name" value="Pkinase"/>
    <property type="match status" value="1"/>
</dbReference>
<reference evidence="8" key="1">
    <citation type="journal article" date="2013" name="Nature">
        <title>Pan genome of the phytoplankton Emiliania underpins its global distribution.</title>
        <authorList>
            <person name="Read B.A."/>
            <person name="Kegel J."/>
            <person name="Klute M.J."/>
            <person name="Kuo A."/>
            <person name="Lefebvre S.C."/>
            <person name="Maumus F."/>
            <person name="Mayer C."/>
            <person name="Miller J."/>
            <person name="Monier A."/>
            <person name="Salamov A."/>
            <person name="Young J."/>
            <person name="Aguilar M."/>
            <person name="Claverie J.M."/>
            <person name="Frickenhaus S."/>
            <person name="Gonzalez K."/>
            <person name="Herman E.K."/>
            <person name="Lin Y.C."/>
            <person name="Napier J."/>
            <person name="Ogata H."/>
            <person name="Sarno A.F."/>
            <person name="Shmutz J."/>
            <person name="Schroeder D."/>
            <person name="de Vargas C."/>
            <person name="Verret F."/>
            <person name="von Dassow P."/>
            <person name="Valentin K."/>
            <person name="Van de Peer Y."/>
            <person name="Wheeler G."/>
            <person name="Dacks J.B."/>
            <person name="Delwiche C.F."/>
            <person name="Dyhrman S.T."/>
            <person name="Glockner G."/>
            <person name="John U."/>
            <person name="Richards T."/>
            <person name="Worden A.Z."/>
            <person name="Zhang X."/>
            <person name="Grigoriev I.V."/>
            <person name="Allen A.E."/>
            <person name="Bidle K."/>
            <person name="Borodovsky M."/>
            <person name="Bowler C."/>
            <person name="Brownlee C."/>
            <person name="Cock J.M."/>
            <person name="Elias M."/>
            <person name="Gladyshev V.N."/>
            <person name="Groth M."/>
            <person name="Guda C."/>
            <person name="Hadaegh A."/>
            <person name="Iglesias-Rodriguez M.D."/>
            <person name="Jenkins J."/>
            <person name="Jones B.M."/>
            <person name="Lawson T."/>
            <person name="Leese F."/>
            <person name="Lindquist E."/>
            <person name="Lobanov A."/>
            <person name="Lomsadze A."/>
            <person name="Malik S.B."/>
            <person name="Marsh M.E."/>
            <person name="Mackinder L."/>
            <person name="Mock T."/>
            <person name="Mueller-Roeber B."/>
            <person name="Pagarete A."/>
            <person name="Parker M."/>
            <person name="Probert I."/>
            <person name="Quesneville H."/>
            <person name="Raines C."/>
            <person name="Rensing S.A."/>
            <person name="Riano-Pachon D.M."/>
            <person name="Richier S."/>
            <person name="Rokitta S."/>
            <person name="Shiraiwa Y."/>
            <person name="Soanes D.M."/>
            <person name="van der Giezen M."/>
            <person name="Wahlund T.M."/>
            <person name="Williams B."/>
            <person name="Wilson W."/>
            <person name="Wolfe G."/>
            <person name="Wurch L.L."/>
        </authorList>
    </citation>
    <scope>NUCLEOTIDE SEQUENCE</scope>
</reference>
<dbReference type="SUPFAM" id="SSF56112">
    <property type="entry name" value="Protein kinase-like (PK-like)"/>
    <property type="match status" value="1"/>
</dbReference>
<dbReference type="InterPro" id="IPR000719">
    <property type="entry name" value="Prot_kinase_dom"/>
</dbReference>
<keyword evidence="2" id="KW-0808">Transferase</keyword>
<dbReference type="AlphaFoldDB" id="A0A0D3L0W9"/>
<keyword evidence="3" id="KW-0547">Nucleotide-binding</keyword>
<dbReference type="GO" id="GO:0004674">
    <property type="term" value="F:protein serine/threonine kinase activity"/>
    <property type="evidence" value="ECO:0007669"/>
    <property type="project" value="UniProtKB-KW"/>
</dbReference>
<evidence type="ECO:0000256" key="4">
    <source>
        <dbReference type="ARBA" id="ARBA00022777"/>
    </source>
</evidence>
<dbReference type="Proteomes" id="UP000013827">
    <property type="component" value="Unassembled WGS sequence"/>
</dbReference>
<evidence type="ECO:0000313" key="7">
    <source>
        <dbReference type="EnsemblProtists" id="EOD41654"/>
    </source>
</evidence>
<keyword evidence="5" id="KW-0067">ATP-binding</keyword>
<dbReference type="HOGENOM" id="CLU_913451_0_0_1"/>
<protein>
    <recommendedName>
        <fullName evidence="6">Protein kinase domain-containing protein</fullName>
    </recommendedName>
</protein>
<dbReference type="GO" id="GO:0005524">
    <property type="term" value="F:ATP binding"/>
    <property type="evidence" value="ECO:0007669"/>
    <property type="project" value="UniProtKB-KW"/>
</dbReference>
<dbReference type="GO" id="GO:0007165">
    <property type="term" value="P:signal transduction"/>
    <property type="evidence" value="ECO:0007669"/>
    <property type="project" value="TreeGrafter"/>
</dbReference>
<dbReference type="SMART" id="SM00220">
    <property type="entry name" value="S_TKc"/>
    <property type="match status" value="1"/>
</dbReference>
<evidence type="ECO:0000256" key="5">
    <source>
        <dbReference type="ARBA" id="ARBA00022840"/>
    </source>
</evidence>
<organism evidence="7 8">
    <name type="scientific">Emiliania huxleyi (strain CCMP1516)</name>
    <dbReference type="NCBI Taxonomy" id="280463"/>
    <lineage>
        <taxon>Eukaryota</taxon>
        <taxon>Haptista</taxon>
        <taxon>Haptophyta</taxon>
        <taxon>Prymnesiophyceae</taxon>
        <taxon>Isochrysidales</taxon>
        <taxon>Noelaerhabdaceae</taxon>
        <taxon>Emiliania</taxon>
    </lineage>
</organism>
<evidence type="ECO:0000256" key="1">
    <source>
        <dbReference type="ARBA" id="ARBA00022527"/>
    </source>
</evidence>
<feature type="domain" description="Protein kinase" evidence="6">
    <location>
        <begin position="24"/>
        <end position="285"/>
    </location>
</feature>
<keyword evidence="4" id="KW-0418">Kinase</keyword>
<evidence type="ECO:0000259" key="6">
    <source>
        <dbReference type="PROSITE" id="PS50011"/>
    </source>
</evidence>
<dbReference type="Gene3D" id="3.30.200.20">
    <property type="entry name" value="Phosphorylase Kinase, domain 1"/>
    <property type="match status" value="1"/>
</dbReference>
<dbReference type="EnsemblProtists" id="EOD41654">
    <property type="protein sequence ID" value="EOD41654"/>
    <property type="gene ID" value="EMIHUDRAFT_194068"/>
</dbReference>
<sequence>MLPPMDGDAILYSAKKPYKMIGAYMMGEVIGEGTQGKVREALHSETLQRVAIKIIALRSVRRTRLGEEALKEEIKIHRKLKHRHVVELLGEFRRPEKDKWYIVLELVPGTSLQDLADEGREALSGAALEYCHSRGVVHRDIKPQNALVSSAGVLKLCDFGAAGRALSRGSPAFQPPEVANGSRSFSGFKVTQSPVSPLLPVSPLMSGPLRRVPFEGSSLIQLFERIAVGSYAETPQLAARPQLQSLLRSLLCALAHPWLSPVSSGAAGAAGAGGSAWGETEHSLLLSLSARGARPVSVLRAIAQK</sequence>
<dbReference type="PROSITE" id="PS50011">
    <property type="entry name" value="PROTEIN_KINASE_DOM"/>
    <property type="match status" value="1"/>
</dbReference>
<dbReference type="RefSeq" id="XP_005794083.1">
    <property type="nucleotide sequence ID" value="XM_005794026.1"/>
</dbReference>
<evidence type="ECO:0000256" key="3">
    <source>
        <dbReference type="ARBA" id="ARBA00022741"/>
    </source>
</evidence>
<evidence type="ECO:0000313" key="8">
    <source>
        <dbReference type="Proteomes" id="UP000013827"/>
    </source>
</evidence>
<dbReference type="PaxDb" id="2903-EOD41654"/>
<name>A0A0D3L0W9_EMIH1</name>
<accession>A0A0D3L0W9</accession>
<dbReference type="eggNOG" id="KOG0583">
    <property type="taxonomic scope" value="Eukaryota"/>
</dbReference>